<organism evidence="2 3">
    <name type="scientific">Niastella koreensis</name>
    <dbReference type="NCBI Taxonomy" id="354356"/>
    <lineage>
        <taxon>Bacteria</taxon>
        <taxon>Pseudomonadati</taxon>
        <taxon>Bacteroidota</taxon>
        <taxon>Chitinophagia</taxon>
        <taxon>Chitinophagales</taxon>
        <taxon>Chitinophagaceae</taxon>
        <taxon>Niastella</taxon>
    </lineage>
</organism>
<feature type="transmembrane region" description="Helical" evidence="1">
    <location>
        <begin position="123"/>
        <end position="141"/>
    </location>
</feature>
<evidence type="ECO:0000256" key="1">
    <source>
        <dbReference type="SAM" id="Phobius"/>
    </source>
</evidence>
<sequence>MVETGGSIFIALSLVVMLLSLLPVGILYVRKVAATAVLNVLKVLCLFVICQYLTLFFIQPGFPNLQIAFKLVEFTLVYYLFNLLMTSAPGKDILKMVLVSFLSVTITIYALKGLTAYTDLLTIIQAGILTVLAVVILLQLINNRHIVLASEPAFWIAGGLLCYNGMVVLMEAMAGSHTNLSQQIKQEKSIIITLADMLRMVFFIVAASVAGNKNDNNNKEVDFQPMPPLFPPPVNRRTIKY</sequence>
<feature type="transmembrane region" description="Helical" evidence="1">
    <location>
        <begin position="6"/>
        <end position="29"/>
    </location>
</feature>
<evidence type="ECO:0000313" key="3">
    <source>
        <dbReference type="Proteomes" id="UP000192277"/>
    </source>
</evidence>
<dbReference type="Proteomes" id="UP000192277">
    <property type="component" value="Unassembled WGS sequence"/>
</dbReference>
<feature type="transmembrane region" description="Helical" evidence="1">
    <location>
        <begin position="36"/>
        <end position="58"/>
    </location>
</feature>
<keyword evidence="1" id="KW-0812">Transmembrane</keyword>
<name>A0ABX3NU38_9BACT</name>
<keyword evidence="1" id="KW-1133">Transmembrane helix</keyword>
<keyword evidence="1" id="KW-0472">Membrane</keyword>
<keyword evidence="3" id="KW-1185">Reference proteome</keyword>
<dbReference type="RefSeq" id="WP_014221255.1">
    <property type="nucleotide sequence ID" value="NZ_LWBO01000015.1"/>
</dbReference>
<proteinExistence type="predicted"/>
<comment type="caution">
    <text evidence="2">The sequence shown here is derived from an EMBL/GenBank/DDBJ whole genome shotgun (WGS) entry which is preliminary data.</text>
</comment>
<feature type="transmembrane region" description="Helical" evidence="1">
    <location>
        <begin position="93"/>
        <end position="111"/>
    </location>
</feature>
<accession>A0ABX3NU38</accession>
<dbReference type="EMBL" id="LWBO01000015">
    <property type="protein sequence ID" value="OQP46326.1"/>
    <property type="molecule type" value="Genomic_DNA"/>
</dbReference>
<gene>
    <name evidence="2" type="ORF">A4D02_31505</name>
</gene>
<reference evidence="2 3" key="1">
    <citation type="submission" date="2016-04" db="EMBL/GenBank/DDBJ databases">
        <authorList>
            <person name="Chen L."/>
            <person name="Zhuang W."/>
            <person name="Wang G."/>
        </authorList>
    </citation>
    <scope>NUCLEOTIDE SEQUENCE [LARGE SCALE GENOMIC DNA]</scope>
    <source>
        <strain evidence="3">GR20</strain>
    </source>
</reference>
<protein>
    <submittedName>
        <fullName evidence="2">Uncharacterized protein</fullName>
    </submittedName>
</protein>
<feature type="transmembrane region" description="Helical" evidence="1">
    <location>
        <begin position="64"/>
        <end position="81"/>
    </location>
</feature>
<feature type="transmembrane region" description="Helical" evidence="1">
    <location>
        <begin position="190"/>
        <end position="210"/>
    </location>
</feature>
<feature type="transmembrane region" description="Helical" evidence="1">
    <location>
        <begin position="153"/>
        <end position="170"/>
    </location>
</feature>
<evidence type="ECO:0000313" key="2">
    <source>
        <dbReference type="EMBL" id="OQP46326.1"/>
    </source>
</evidence>